<dbReference type="GO" id="GO:0016075">
    <property type="term" value="P:rRNA catabolic process"/>
    <property type="evidence" value="ECO:0007669"/>
    <property type="project" value="TreeGrafter"/>
</dbReference>
<dbReference type="GO" id="GO:0004521">
    <property type="term" value="F:RNA endonuclease activity"/>
    <property type="evidence" value="ECO:0007669"/>
    <property type="project" value="TreeGrafter"/>
</dbReference>
<dbReference type="AlphaFoldDB" id="A0A7X3G1E0"/>
<dbReference type="SUPFAM" id="SSF50118">
    <property type="entry name" value="Cell growth inhibitor/plasmid maintenance toxic component"/>
    <property type="match status" value="1"/>
</dbReference>
<dbReference type="Proteomes" id="UP000443353">
    <property type="component" value="Unassembled WGS sequence"/>
</dbReference>
<protein>
    <submittedName>
        <fullName evidence="1">Type II toxin-antitoxin system PemK/MazF family toxin</fullName>
    </submittedName>
</protein>
<dbReference type="InterPro" id="IPR011067">
    <property type="entry name" value="Plasmid_toxin/cell-grow_inhib"/>
</dbReference>
<dbReference type="PANTHER" id="PTHR33988">
    <property type="entry name" value="ENDORIBONUCLEASE MAZF-RELATED"/>
    <property type="match status" value="1"/>
</dbReference>
<dbReference type="EMBL" id="WSES01000005">
    <property type="protein sequence ID" value="MVW61905.1"/>
    <property type="molecule type" value="Genomic_DNA"/>
</dbReference>
<dbReference type="Gene3D" id="2.30.30.110">
    <property type="match status" value="1"/>
</dbReference>
<comment type="caution">
    <text evidence="1">The sequence shown here is derived from an EMBL/GenBank/DDBJ whole genome shotgun (WGS) entry which is preliminary data.</text>
</comment>
<proteinExistence type="predicted"/>
<accession>A0A7X3G1E0</accession>
<evidence type="ECO:0000313" key="1">
    <source>
        <dbReference type="EMBL" id="MVW61905.1"/>
    </source>
</evidence>
<dbReference type="RefSeq" id="WP_160409666.1">
    <property type="nucleotide sequence ID" value="NZ_WSES01000005.1"/>
</dbReference>
<dbReference type="InterPro" id="IPR003477">
    <property type="entry name" value="PemK-like"/>
</dbReference>
<gene>
    <name evidence="1" type="ORF">GPY61_18400</name>
</gene>
<name>A0A7X3G1E0_9BURK</name>
<sequence>MDNDHTPARRIDRGELYWVAPDGTRGSVPGYPHPHLVVQDDLFNHSRIDTVIVCALTTNLRRASEPGCVPLEPGEGGLEKRSVVLPAQISAIPKARLGARIGRLSGERVDQVLAGLRFLQASHFRGR</sequence>
<evidence type="ECO:0000313" key="2">
    <source>
        <dbReference type="Proteomes" id="UP000443353"/>
    </source>
</evidence>
<dbReference type="GO" id="GO:0003677">
    <property type="term" value="F:DNA binding"/>
    <property type="evidence" value="ECO:0007669"/>
    <property type="project" value="InterPro"/>
</dbReference>
<dbReference type="Pfam" id="PF02452">
    <property type="entry name" value="PemK_toxin"/>
    <property type="match status" value="1"/>
</dbReference>
<dbReference type="PANTHER" id="PTHR33988:SF2">
    <property type="entry name" value="ENDORIBONUCLEASE MAZF"/>
    <property type="match status" value="1"/>
</dbReference>
<organism evidence="1 2">
    <name type="scientific">Massilia cellulosiltytica</name>
    <dbReference type="NCBI Taxonomy" id="2683234"/>
    <lineage>
        <taxon>Bacteria</taxon>
        <taxon>Pseudomonadati</taxon>
        <taxon>Pseudomonadota</taxon>
        <taxon>Betaproteobacteria</taxon>
        <taxon>Burkholderiales</taxon>
        <taxon>Oxalobacteraceae</taxon>
        <taxon>Telluria group</taxon>
        <taxon>Massilia</taxon>
    </lineage>
</organism>
<reference evidence="1 2" key="1">
    <citation type="submission" date="2019-12" db="EMBL/GenBank/DDBJ databases">
        <authorList>
            <person name="Li C."/>
            <person name="Zhao J."/>
        </authorList>
    </citation>
    <scope>NUCLEOTIDE SEQUENCE [LARGE SCALE GENOMIC DNA]</scope>
    <source>
        <strain evidence="1 2">NEAU-DD11</strain>
    </source>
</reference>
<dbReference type="GO" id="GO:0006402">
    <property type="term" value="P:mRNA catabolic process"/>
    <property type="evidence" value="ECO:0007669"/>
    <property type="project" value="TreeGrafter"/>
</dbReference>
<keyword evidence="2" id="KW-1185">Reference proteome</keyword>